<dbReference type="OMA" id="WFLAPDF"/>
<comment type="caution">
    <text evidence="1">The sequence shown here is derived from an EMBL/GenBank/DDBJ whole genome shotgun (WGS) entry which is preliminary data.</text>
</comment>
<sequence length="298" mass="32030">MTQKTWFLPPDFNLLPDGELRLGMIIKYPDRPTLALASLGPEETPSIALPEVTSLTETGHSHSTGSARSAGFNIFANFIDLASASGSTDISRYRDRSFGTVDHKVRSFSRALRPQALRAIVQLDEVKKFINGGPFGRFRKRPVYLVSGLRVAQDSFSVTNTTGSSSSAEANMSLSAAALGAPVPLETGGGVSASGEKHETRGYNTSPGIVFAYRLHVIRAKSDGNAESELFSDTTAFLTGEDEDEDEDGQEMELADVTGETVKQAKGVKSTVEEFVVGDEALVVFKSKPFILRSVSLS</sequence>
<evidence type="ECO:0000313" key="2">
    <source>
        <dbReference type="Proteomes" id="UP000091967"/>
    </source>
</evidence>
<dbReference type="Proteomes" id="UP000091967">
    <property type="component" value="Unassembled WGS sequence"/>
</dbReference>
<keyword evidence="2" id="KW-1185">Reference proteome</keyword>
<protein>
    <submittedName>
        <fullName evidence="1">Uncharacterized protein</fullName>
    </submittedName>
</protein>
<reference evidence="1 2" key="1">
    <citation type="submission" date="2016-06" db="EMBL/GenBank/DDBJ databases">
        <title>Living apart together: crosstalk between the core and supernumerary genomes in a fungal plant pathogen.</title>
        <authorList>
            <person name="Vanheule A."/>
            <person name="Audenaert K."/>
            <person name="Warris S."/>
            <person name="Van De Geest H."/>
            <person name="Schijlen E."/>
            <person name="Hofte M."/>
            <person name="De Saeger S."/>
            <person name="Haesaert G."/>
            <person name="Waalwijk C."/>
            <person name="Van Der Lee T."/>
        </authorList>
    </citation>
    <scope>NUCLEOTIDE SEQUENCE [LARGE SCALE GENOMIC DNA]</scope>
    <source>
        <strain evidence="1 2">2516</strain>
    </source>
</reference>
<dbReference type="EMBL" id="LYXU01000003">
    <property type="protein sequence ID" value="OBS20203.1"/>
    <property type="molecule type" value="Genomic_DNA"/>
</dbReference>
<proteinExistence type="predicted"/>
<evidence type="ECO:0000313" key="1">
    <source>
        <dbReference type="EMBL" id="OBS20203.1"/>
    </source>
</evidence>
<gene>
    <name evidence="1" type="ORF">FPOA_06589</name>
</gene>
<accession>A0A1B8AI11</accession>
<dbReference type="AlphaFoldDB" id="A0A1B8AI11"/>
<name>A0A1B8AI11_FUSPO</name>
<organism evidence="1 2">
    <name type="scientific">Fusarium poae</name>
    <dbReference type="NCBI Taxonomy" id="36050"/>
    <lineage>
        <taxon>Eukaryota</taxon>
        <taxon>Fungi</taxon>
        <taxon>Dikarya</taxon>
        <taxon>Ascomycota</taxon>
        <taxon>Pezizomycotina</taxon>
        <taxon>Sordariomycetes</taxon>
        <taxon>Hypocreomycetidae</taxon>
        <taxon>Hypocreales</taxon>
        <taxon>Nectriaceae</taxon>
        <taxon>Fusarium</taxon>
    </lineage>
</organism>